<dbReference type="OrthoDB" id="9792539at2"/>
<keyword evidence="16" id="KW-1185">Reference proteome</keyword>
<evidence type="ECO:0000313" key="16">
    <source>
        <dbReference type="Proteomes" id="UP000282060"/>
    </source>
</evidence>
<dbReference type="RefSeq" id="WP_126505746.1">
    <property type="nucleotide sequence ID" value="NZ_RXNV01000003.1"/>
</dbReference>
<evidence type="ECO:0000256" key="8">
    <source>
        <dbReference type="ARBA" id="ARBA00022801"/>
    </source>
</evidence>
<comment type="pathway">
    <text evidence="2">Amino-acid biosynthesis; L-serine biosynthesis; L-serine from 3-phospho-D-glycerate: step 3/3.</text>
</comment>
<keyword evidence="7" id="KW-0479">Metal-binding</keyword>
<comment type="cofactor">
    <cofactor evidence="1">
        <name>Mg(2+)</name>
        <dbReference type="ChEBI" id="CHEBI:18420"/>
    </cofactor>
</comment>
<dbReference type="NCBIfam" id="TIGR01488">
    <property type="entry name" value="HAD-SF-IB"/>
    <property type="match status" value="1"/>
</dbReference>
<dbReference type="EC" id="3.1.3.3" evidence="4"/>
<proteinExistence type="inferred from homology"/>
<evidence type="ECO:0000256" key="10">
    <source>
        <dbReference type="ARBA" id="ARBA00023299"/>
    </source>
</evidence>
<gene>
    <name evidence="15" type="primary">serB</name>
    <name evidence="15" type="ORF">EKG39_10790</name>
</gene>
<dbReference type="SFLD" id="SFLDF00029">
    <property type="entry name" value="phosphoserine_phosphatase"/>
    <property type="match status" value="1"/>
</dbReference>
<comment type="caution">
    <text evidence="15">The sequence shown here is derived from an EMBL/GenBank/DDBJ whole genome shotgun (WGS) entry which is preliminary data.</text>
</comment>
<dbReference type="AlphaFoldDB" id="A0A3S0IHT5"/>
<dbReference type="Pfam" id="PF00702">
    <property type="entry name" value="Hydrolase"/>
    <property type="match status" value="1"/>
</dbReference>
<dbReference type="NCBIfam" id="TIGR00338">
    <property type="entry name" value="serB"/>
    <property type="match status" value="1"/>
</dbReference>
<protein>
    <recommendedName>
        <fullName evidence="5">Phosphoserine phosphatase</fullName>
        <ecNumber evidence="4">3.1.3.3</ecNumber>
    </recommendedName>
    <alternativeName>
        <fullName evidence="11">O-phosphoserine phosphohydrolase</fullName>
    </alternativeName>
</protein>
<evidence type="ECO:0000256" key="7">
    <source>
        <dbReference type="ARBA" id="ARBA00022723"/>
    </source>
</evidence>
<reference evidence="15 16" key="1">
    <citation type="submission" date="2018-12" db="EMBL/GenBank/DDBJ databases">
        <authorList>
            <person name="Yu L."/>
        </authorList>
    </citation>
    <scope>NUCLEOTIDE SEQUENCE [LARGE SCALE GENOMIC DNA]</scope>
    <source>
        <strain evidence="15 16">HAW-EB5</strain>
    </source>
</reference>
<dbReference type="GO" id="GO:0005737">
    <property type="term" value="C:cytoplasm"/>
    <property type="evidence" value="ECO:0007669"/>
    <property type="project" value="TreeGrafter"/>
</dbReference>
<dbReference type="InterPro" id="IPR050582">
    <property type="entry name" value="HAD-like_SerB"/>
</dbReference>
<dbReference type="SFLD" id="SFLDS00003">
    <property type="entry name" value="Haloacid_Dehalogenase"/>
    <property type="match status" value="1"/>
</dbReference>
<dbReference type="InterPro" id="IPR004469">
    <property type="entry name" value="PSP"/>
</dbReference>
<dbReference type="CDD" id="cd07500">
    <property type="entry name" value="HAD_PSP"/>
    <property type="match status" value="1"/>
</dbReference>
<evidence type="ECO:0000256" key="11">
    <source>
        <dbReference type="ARBA" id="ARBA00031693"/>
    </source>
</evidence>
<dbReference type="GO" id="GO:0006564">
    <property type="term" value="P:L-serine biosynthetic process"/>
    <property type="evidence" value="ECO:0007669"/>
    <property type="project" value="UniProtKB-KW"/>
</dbReference>
<dbReference type="Proteomes" id="UP000282060">
    <property type="component" value="Unassembled WGS sequence"/>
</dbReference>
<name>A0A3S0IHT5_9GAMM</name>
<evidence type="ECO:0000256" key="12">
    <source>
        <dbReference type="ARBA" id="ARBA00048138"/>
    </source>
</evidence>
<sequence>MESLSHTSLFSWLINEDTARYQFHSQTLTQTLSRHVECQAPQGGARLRLIYVTRDVEAEIARAISQSDLSLSLALIDRNSGLYCIELCSDEPFSLTHLQLFSSLDKVEAFSMAAEPPMLNSPGLLVMDMDSTAIEIECIDELAAMAGVGEAVAEVTERAMQGELDFEESLRGRVSQLTGADESIIQTLCDKLPLMPGLTEMVDELQSHDWRVVVASGGFTPFVGHLKQLLNLDAAYANKLDIEEGKLVGTVSGQVVDAQFKADTVQRCAQLWGIPQGQRLAIGDGANDIPMIEAADYGIAYHAKPKLKQSADVSISQLDLRVLPYLLLLGSISS</sequence>
<dbReference type="GO" id="GO:0000287">
    <property type="term" value="F:magnesium ion binding"/>
    <property type="evidence" value="ECO:0007669"/>
    <property type="project" value="TreeGrafter"/>
</dbReference>
<evidence type="ECO:0000313" key="15">
    <source>
        <dbReference type="EMBL" id="RTR32842.1"/>
    </source>
</evidence>
<comment type="similarity">
    <text evidence="3">Belongs to the HAD-like hydrolase superfamily. SerB family.</text>
</comment>
<dbReference type="Gene3D" id="3.40.50.1000">
    <property type="entry name" value="HAD superfamily/HAD-like"/>
    <property type="match status" value="1"/>
</dbReference>
<feature type="active site" description="Proton donor" evidence="14">
    <location>
        <position position="130"/>
    </location>
</feature>
<dbReference type="InterPro" id="IPR023214">
    <property type="entry name" value="HAD_sf"/>
</dbReference>
<evidence type="ECO:0000256" key="1">
    <source>
        <dbReference type="ARBA" id="ARBA00001946"/>
    </source>
</evidence>
<dbReference type="UniPathway" id="UPA00135">
    <property type="reaction ID" value="UER00198"/>
</dbReference>
<evidence type="ECO:0000256" key="5">
    <source>
        <dbReference type="ARBA" id="ARBA00015196"/>
    </source>
</evidence>
<organism evidence="15 16">
    <name type="scientific">Shewanella atlantica</name>
    <dbReference type="NCBI Taxonomy" id="271099"/>
    <lineage>
        <taxon>Bacteria</taxon>
        <taxon>Pseudomonadati</taxon>
        <taxon>Pseudomonadota</taxon>
        <taxon>Gammaproteobacteria</taxon>
        <taxon>Alteromonadales</taxon>
        <taxon>Shewanellaceae</taxon>
        <taxon>Shewanella</taxon>
    </lineage>
</organism>
<feature type="active site" description="Nucleophile" evidence="14">
    <location>
        <position position="128"/>
    </location>
</feature>
<evidence type="ECO:0000256" key="9">
    <source>
        <dbReference type="ARBA" id="ARBA00022842"/>
    </source>
</evidence>
<evidence type="ECO:0000256" key="3">
    <source>
        <dbReference type="ARBA" id="ARBA00009184"/>
    </source>
</evidence>
<evidence type="ECO:0000256" key="14">
    <source>
        <dbReference type="PIRSR" id="PIRSR604469-1"/>
    </source>
</evidence>
<accession>A0A3S0IHT5</accession>
<evidence type="ECO:0000256" key="2">
    <source>
        <dbReference type="ARBA" id="ARBA00005135"/>
    </source>
</evidence>
<keyword evidence="10" id="KW-0718">Serine biosynthesis</keyword>
<keyword evidence="8 15" id="KW-0378">Hydrolase</keyword>
<dbReference type="SUPFAM" id="SSF56784">
    <property type="entry name" value="HAD-like"/>
    <property type="match status" value="1"/>
</dbReference>
<evidence type="ECO:0000256" key="13">
    <source>
        <dbReference type="ARBA" id="ARBA00048523"/>
    </source>
</evidence>
<dbReference type="PANTHER" id="PTHR43344:SF2">
    <property type="entry name" value="PHOSPHOSERINE PHOSPHATASE"/>
    <property type="match status" value="1"/>
</dbReference>
<evidence type="ECO:0000256" key="4">
    <source>
        <dbReference type="ARBA" id="ARBA00012640"/>
    </source>
</evidence>
<comment type="catalytic activity">
    <reaction evidence="12">
        <text>O-phospho-L-serine + H2O = L-serine + phosphate</text>
        <dbReference type="Rhea" id="RHEA:21208"/>
        <dbReference type="ChEBI" id="CHEBI:15377"/>
        <dbReference type="ChEBI" id="CHEBI:33384"/>
        <dbReference type="ChEBI" id="CHEBI:43474"/>
        <dbReference type="ChEBI" id="CHEBI:57524"/>
        <dbReference type="EC" id="3.1.3.3"/>
    </reaction>
</comment>
<dbReference type="SFLD" id="SFLDG01137">
    <property type="entry name" value="C1.6.1:_Phosphoserine_Phosphat"/>
    <property type="match status" value="1"/>
</dbReference>
<dbReference type="SFLD" id="SFLDG01136">
    <property type="entry name" value="C1.6:_Phosphoserine_Phosphatas"/>
    <property type="match status" value="1"/>
</dbReference>
<keyword evidence="9" id="KW-0460">Magnesium</keyword>
<evidence type="ECO:0000256" key="6">
    <source>
        <dbReference type="ARBA" id="ARBA00022605"/>
    </source>
</evidence>
<keyword evidence="6" id="KW-0028">Amino-acid biosynthesis</keyword>
<comment type="catalytic activity">
    <reaction evidence="13">
        <text>O-phospho-D-serine + H2O = D-serine + phosphate</text>
        <dbReference type="Rhea" id="RHEA:24873"/>
        <dbReference type="ChEBI" id="CHEBI:15377"/>
        <dbReference type="ChEBI" id="CHEBI:35247"/>
        <dbReference type="ChEBI" id="CHEBI:43474"/>
        <dbReference type="ChEBI" id="CHEBI:58680"/>
        <dbReference type="EC" id="3.1.3.3"/>
    </reaction>
</comment>
<dbReference type="GO" id="GO:0036424">
    <property type="term" value="F:L-phosphoserine phosphatase activity"/>
    <property type="evidence" value="ECO:0007669"/>
    <property type="project" value="InterPro"/>
</dbReference>
<dbReference type="InterPro" id="IPR036412">
    <property type="entry name" value="HAD-like_sf"/>
</dbReference>
<dbReference type="EMBL" id="RXNV01000003">
    <property type="protein sequence ID" value="RTR32842.1"/>
    <property type="molecule type" value="Genomic_DNA"/>
</dbReference>
<dbReference type="PANTHER" id="PTHR43344">
    <property type="entry name" value="PHOSPHOSERINE PHOSPHATASE"/>
    <property type="match status" value="1"/>
</dbReference>